<evidence type="ECO:0000313" key="2">
    <source>
        <dbReference type="EMBL" id="ABW29912.1"/>
    </source>
</evidence>
<dbReference type="RefSeq" id="WP_012165185.1">
    <property type="nucleotide sequence ID" value="NC_009925.1"/>
</dbReference>
<dbReference type="Proteomes" id="UP000000268">
    <property type="component" value="Chromosome"/>
</dbReference>
<dbReference type="InterPro" id="IPR011051">
    <property type="entry name" value="RmlC_Cupin_sf"/>
</dbReference>
<name>B0C4M9_ACAM1</name>
<dbReference type="Gene3D" id="2.60.120.10">
    <property type="entry name" value="Jelly Rolls"/>
    <property type="match status" value="1"/>
</dbReference>
<evidence type="ECO:0000313" key="3">
    <source>
        <dbReference type="Proteomes" id="UP000000268"/>
    </source>
</evidence>
<dbReference type="PANTHER" id="PTHR33271:SF22">
    <property type="entry name" value="OS04G0445200 PROTEIN"/>
    <property type="match status" value="1"/>
</dbReference>
<dbReference type="CDD" id="cd02227">
    <property type="entry name" value="cupin_TM1112-like"/>
    <property type="match status" value="1"/>
</dbReference>
<reference evidence="2 3" key="1">
    <citation type="journal article" date="2008" name="Proc. Natl. Acad. Sci. U.S.A.">
        <title>Niche adaptation and genome expansion in the chlorophyll d-producing cyanobacterium Acaryochloris marina.</title>
        <authorList>
            <person name="Swingley W.D."/>
            <person name="Chen M."/>
            <person name="Cheung P.C."/>
            <person name="Conrad A.L."/>
            <person name="Dejesa L.C."/>
            <person name="Hao J."/>
            <person name="Honchak B.M."/>
            <person name="Karbach L.E."/>
            <person name="Kurdoglu A."/>
            <person name="Lahiri S."/>
            <person name="Mastrian S.D."/>
            <person name="Miyashita H."/>
            <person name="Page L."/>
            <person name="Ramakrishna P."/>
            <person name="Satoh S."/>
            <person name="Sattley W.M."/>
            <person name="Shimada Y."/>
            <person name="Taylor H.L."/>
            <person name="Tomo T."/>
            <person name="Tsuchiya T."/>
            <person name="Wang Z.T."/>
            <person name="Raymond J."/>
            <person name="Mimuro M."/>
            <person name="Blankenship R.E."/>
            <person name="Touchman J.W."/>
        </authorList>
    </citation>
    <scope>NUCLEOTIDE SEQUENCE [LARGE SCALE GENOMIC DNA]</scope>
    <source>
        <strain evidence="3">MBIC 11017</strain>
    </source>
</reference>
<dbReference type="eggNOG" id="COG3450">
    <property type="taxonomic scope" value="Bacteria"/>
</dbReference>
<protein>
    <recommendedName>
        <fullName evidence="1">(S)-ureidoglycine aminohydrolase cupin domain-containing protein</fullName>
    </recommendedName>
</protein>
<dbReference type="STRING" id="329726.AM1_4941"/>
<dbReference type="PANTHER" id="PTHR33271">
    <property type="entry name" value="OS04G0445200 PROTEIN"/>
    <property type="match status" value="1"/>
</dbReference>
<organism evidence="2 3">
    <name type="scientific">Acaryochloris marina (strain MBIC 11017)</name>
    <dbReference type="NCBI Taxonomy" id="329726"/>
    <lineage>
        <taxon>Bacteria</taxon>
        <taxon>Bacillati</taxon>
        <taxon>Cyanobacteriota</taxon>
        <taxon>Cyanophyceae</taxon>
        <taxon>Acaryochloridales</taxon>
        <taxon>Acaryochloridaceae</taxon>
        <taxon>Acaryochloris</taxon>
    </lineage>
</organism>
<dbReference type="Pfam" id="PF05899">
    <property type="entry name" value="Cupin_3"/>
    <property type="match status" value="1"/>
</dbReference>
<dbReference type="KEGG" id="amr:AM1_4941"/>
<proteinExistence type="predicted"/>
<evidence type="ECO:0000259" key="1">
    <source>
        <dbReference type="Pfam" id="PF05899"/>
    </source>
</evidence>
<dbReference type="InterPro" id="IPR014710">
    <property type="entry name" value="RmlC-like_jellyroll"/>
</dbReference>
<dbReference type="OrthoDB" id="9799053at2"/>
<accession>B0C4M9</accession>
<sequence>MNTEQQTQIQVEHQPSVDRLQDLRVLNWPIWSKEESEFPWTYDESETCYFLQGEVVVTPDGGEPVMMGKGDLVTFPAGMSCTWTIQSAVRKHYRFG</sequence>
<dbReference type="InterPro" id="IPR008579">
    <property type="entry name" value="UGlyAH_Cupin_dom"/>
</dbReference>
<dbReference type="SUPFAM" id="SSF51182">
    <property type="entry name" value="RmlC-like cupins"/>
    <property type="match status" value="1"/>
</dbReference>
<dbReference type="HOGENOM" id="CLU_135880_2_0_3"/>
<dbReference type="EMBL" id="CP000828">
    <property type="protein sequence ID" value="ABW29912.1"/>
    <property type="molecule type" value="Genomic_DNA"/>
</dbReference>
<keyword evidence="3" id="KW-1185">Reference proteome</keyword>
<gene>
    <name evidence="2" type="ordered locus">AM1_4941</name>
</gene>
<feature type="domain" description="(S)-ureidoglycine aminohydrolase cupin" evidence="1">
    <location>
        <begin position="21"/>
        <end position="93"/>
    </location>
</feature>
<dbReference type="AlphaFoldDB" id="B0C4M9"/>